<name>A0A368N4Y2_9EURY</name>
<sequence>MADLLDLGWLPDAIVRAIFEFLRSILVSAINFMFNFGLKPLLTIEPSIMTSAQVTGAWDDVFRLSIALLPILIAGGLIAMPFSQDRETSLWNMVARVVAVIFFIAISQPLFGFLIEASNAVTNALAPPTFVLTFNADLGGSWGSTLGLGVEVIALLVAVPLMFIATIIASVLLVLRQFIVVTVAVGAPFFAVLWYANWGPMKSISNFASTWLRMGVYALLVGPIIALVMRVFDVIATGGISASGDVASFYTSAALALIFPIVLFVVIWKTIGWAGQPLGVDAAFTMTVAAAIAATGVGAVAVGAGAGSGAVSSASKSSSGGTSEGGIGGTSGRSSGGTSGGGAAADPSSATGNSTVGGTMRSSVSEALGTRESAVENSVESAPGLFTRGKDSAGGLVAGSPVVSTARTHAGRADSAAKKFGSKAKNRGVAGARRTVGTESIDSHRKAINQNLDAADEAEANRDFLTDAYQNGEFNVAEAADRGILTGDEAPADEVSTVIPNADGKVAYKTAAGQEMTIDLNDRAQTFGQRAVSLRDDASKSARSVKRIKAAQTAAKTPGRAAISTGRAGKQVGKTGVQAGKASGIVFAGAMTRSPYAAYNMGKRRGKHLIGPGSEGSLVNPSDEDDIDWTTKRENGPGQATDPPWDEDTKGEPSETL</sequence>
<organism evidence="3 4">
    <name type="scientific">Haloplanus salinus</name>
    <dbReference type="NCBI Taxonomy" id="1126245"/>
    <lineage>
        <taxon>Archaea</taxon>
        <taxon>Methanobacteriati</taxon>
        <taxon>Methanobacteriota</taxon>
        <taxon>Stenosarchaea group</taxon>
        <taxon>Halobacteria</taxon>
        <taxon>Halobacteriales</taxon>
        <taxon>Haloferacaceae</taxon>
        <taxon>Haloplanus</taxon>
    </lineage>
</organism>
<feature type="transmembrane region" description="Helical" evidence="2">
    <location>
        <begin position="152"/>
        <end position="173"/>
    </location>
</feature>
<feature type="transmembrane region" description="Helical" evidence="2">
    <location>
        <begin position="248"/>
        <end position="271"/>
    </location>
</feature>
<dbReference type="Pfam" id="PF19590">
    <property type="entry name" value="TrbL_3"/>
    <property type="match status" value="1"/>
</dbReference>
<keyword evidence="2" id="KW-0472">Membrane</keyword>
<feature type="compositionally biased region" description="Polar residues" evidence="1">
    <location>
        <begin position="353"/>
        <end position="365"/>
    </location>
</feature>
<accession>A0A368N4Y2</accession>
<feature type="region of interest" description="Disordered" evidence="1">
    <location>
        <begin position="408"/>
        <end position="438"/>
    </location>
</feature>
<feature type="transmembrane region" description="Helical" evidence="2">
    <location>
        <begin position="216"/>
        <end position="236"/>
    </location>
</feature>
<feature type="compositionally biased region" description="Gly residues" evidence="1">
    <location>
        <begin position="322"/>
        <end position="343"/>
    </location>
</feature>
<keyword evidence="2" id="KW-1133">Transmembrane helix</keyword>
<proteinExistence type="predicted"/>
<feature type="transmembrane region" description="Helical" evidence="2">
    <location>
        <begin position="62"/>
        <end position="82"/>
    </location>
</feature>
<gene>
    <name evidence="3" type="ORF">DU504_16255</name>
</gene>
<feature type="region of interest" description="Disordered" evidence="1">
    <location>
        <begin position="607"/>
        <end position="657"/>
    </location>
</feature>
<dbReference type="EMBL" id="QPHM01000003">
    <property type="protein sequence ID" value="RCU44319.1"/>
    <property type="molecule type" value="Genomic_DNA"/>
</dbReference>
<protein>
    <submittedName>
        <fullName evidence="3">Uncharacterized protein</fullName>
    </submittedName>
</protein>
<evidence type="ECO:0000313" key="4">
    <source>
        <dbReference type="Proteomes" id="UP000252189"/>
    </source>
</evidence>
<dbReference type="Proteomes" id="UP000252189">
    <property type="component" value="Unassembled WGS sequence"/>
</dbReference>
<feature type="compositionally biased region" description="Low complexity" evidence="1">
    <location>
        <begin position="312"/>
        <end position="321"/>
    </location>
</feature>
<keyword evidence="4" id="KW-1185">Reference proteome</keyword>
<feature type="transmembrane region" description="Helical" evidence="2">
    <location>
        <begin position="21"/>
        <end position="42"/>
    </location>
</feature>
<dbReference type="InterPro" id="IPR045782">
    <property type="entry name" value="TrbL_3"/>
</dbReference>
<comment type="caution">
    <text evidence="3">The sequence shown here is derived from an EMBL/GenBank/DDBJ whole genome shotgun (WGS) entry which is preliminary data.</text>
</comment>
<feature type="transmembrane region" description="Helical" evidence="2">
    <location>
        <begin position="178"/>
        <end position="196"/>
    </location>
</feature>
<dbReference type="AlphaFoldDB" id="A0A368N4Y2"/>
<dbReference type="RefSeq" id="WP_114450491.1">
    <property type="nucleotide sequence ID" value="NZ_QPHM01000003.1"/>
</dbReference>
<feature type="region of interest" description="Disordered" evidence="1">
    <location>
        <begin position="312"/>
        <end position="396"/>
    </location>
</feature>
<feature type="transmembrane region" description="Helical" evidence="2">
    <location>
        <begin position="94"/>
        <end position="115"/>
    </location>
</feature>
<reference evidence="3 4" key="1">
    <citation type="submission" date="2018-07" db="EMBL/GenBank/DDBJ databases">
        <title>Genome sequences of Haloplanus salinus JCM 18368T.</title>
        <authorList>
            <person name="Kim Y.B."/>
            <person name="Roh S.W."/>
        </authorList>
    </citation>
    <scope>NUCLEOTIDE SEQUENCE [LARGE SCALE GENOMIC DNA]</scope>
    <source>
        <strain evidence="3 4">JCM 18368</strain>
    </source>
</reference>
<feature type="transmembrane region" description="Helical" evidence="2">
    <location>
        <begin position="283"/>
        <end position="306"/>
    </location>
</feature>
<evidence type="ECO:0000256" key="1">
    <source>
        <dbReference type="SAM" id="MobiDB-lite"/>
    </source>
</evidence>
<keyword evidence="2" id="KW-0812">Transmembrane</keyword>
<evidence type="ECO:0000256" key="2">
    <source>
        <dbReference type="SAM" id="Phobius"/>
    </source>
</evidence>
<feature type="compositionally biased region" description="Basic and acidic residues" evidence="1">
    <location>
        <begin position="647"/>
        <end position="657"/>
    </location>
</feature>
<evidence type="ECO:0000313" key="3">
    <source>
        <dbReference type="EMBL" id="RCU44319.1"/>
    </source>
</evidence>
<dbReference type="OrthoDB" id="342971at2157"/>